<sequence length="119" mass="11994">MAFKIALLAAAVAVFSNASALPQGGSQGSTSSPLVVVRAYSGGGCTGTVQTLTFGANGCNALPAGVRSAKVINYEVAGCNAVFSTTYPTCQLQGTAGILNQCQQANSNWKSLFVRCPAA</sequence>
<proteinExistence type="predicted"/>
<feature type="chain" id="PRO_5042461516" evidence="1">
    <location>
        <begin position="21"/>
        <end position="119"/>
    </location>
</feature>
<gene>
    <name evidence="2" type="ORF">LTR09_011166</name>
</gene>
<evidence type="ECO:0000313" key="3">
    <source>
        <dbReference type="Proteomes" id="UP001271007"/>
    </source>
</evidence>
<evidence type="ECO:0000313" key="2">
    <source>
        <dbReference type="EMBL" id="KAK3047419.1"/>
    </source>
</evidence>
<keyword evidence="1" id="KW-0732">Signal</keyword>
<comment type="caution">
    <text evidence="2">The sequence shown here is derived from an EMBL/GenBank/DDBJ whole genome shotgun (WGS) entry which is preliminary data.</text>
</comment>
<organism evidence="2 3">
    <name type="scientific">Extremus antarcticus</name>
    <dbReference type="NCBI Taxonomy" id="702011"/>
    <lineage>
        <taxon>Eukaryota</taxon>
        <taxon>Fungi</taxon>
        <taxon>Dikarya</taxon>
        <taxon>Ascomycota</taxon>
        <taxon>Pezizomycotina</taxon>
        <taxon>Dothideomycetes</taxon>
        <taxon>Dothideomycetidae</taxon>
        <taxon>Mycosphaerellales</taxon>
        <taxon>Extremaceae</taxon>
        <taxon>Extremus</taxon>
    </lineage>
</organism>
<feature type="signal peptide" evidence="1">
    <location>
        <begin position="1"/>
        <end position="20"/>
    </location>
</feature>
<dbReference type="EMBL" id="JAWDJX010000062">
    <property type="protein sequence ID" value="KAK3047419.1"/>
    <property type="molecule type" value="Genomic_DNA"/>
</dbReference>
<dbReference type="AlphaFoldDB" id="A0AAJ0DCT6"/>
<name>A0AAJ0DCT6_9PEZI</name>
<reference evidence="2" key="1">
    <citation type="submission" date="2023-04" db="EMBL/GenBank/DDBJ databases">
        <title>Black Yeasts Isolated from many extreme environments.</title>
        <authorList>
            <person name="Coleine C."/>
            <person name="Stajich J.E."/>
            <person name="Selbmann L."/>
        </authorList>
    </citation>
    <scope>NUCLEOTIDE SEQUENCE</scope>
    <source>
        <strain evidence="2">CCFEE 5312</strain>
    </source>
</reference>
<keyword evidence="3" id="KW-1185">Reference proteome</keyword>
<protein>
    <submittedName>
        <fullName evidence="2">Uncharacterized protein</fullName>
    </submittedName>
</protein>
<dbReference type="Proteomes" id="UP001271007">
    <property type="component" value="Unassembled WGS sequence"/>
</dbReference>
<evidence type="ECO:0000256" key="1">
    <source>
        <dbReference type="SAM" id="SignalP"/>
    </source>
</evidence>
<accession>A0AAJ0DCT6</accession>